<dbReference type="OrthoDB" id="10262359at2759"/>
<dbReference type="EMBL" id="CADEPI010000366">
    <property type="protein sequence ID" value="CAB3384690.1"/>
    <property type="molecule type" value="Genomic_DNA"/>
</dbReference>
<feature type="transmembrane region" description="Helical" evidence="5">
    <location>
        <begin position="7"/>
        <end position="26"/>
    </location>
</feature>
<feature type="transmembrane region" description="Helical" evidence="5">
    <location>
        <begin position="120"/>
        <end position="139"/>
    </location>
</feature>
<dbReference type="PANTHER" id="PTHR44733">
    <property type="entry name" value="DNAJ HOMOLOG SUBFAMILY C MEMBER 22"/>
    <property type="match status" value="1"/>
</dbReference>
<keyword evidence="2 5" id="KW-0812">Transmembrane</keyword>
<dbReference type="AlphaFoldDB" id="A0A8S1E3D1"/>
<dbReference type="InterPro" id="IPR007829">
    <property type="entry name" value="TM2"/>
</dbReference>
<evidence type="ECO:0000313" key="8">
    <source>
        <dbReference type="Proteomes" id="UP000494165"/>
    </source>
</evidence>
<feature type="transmembrane region" description="Helical" evidence="5">
    <location>
        <begin position="88"/>
        <end position="108"/>
    </location>
</feature>
<feature type="transmembrane region" description="Helical" evidence="5">
    <location>
        <begin position="146"/>
        <end position="163"/>
    </location>
</feature>
<reference evidence="7 8" key="1">
    <citation type="submission" date="2020-04" db="EMBL/GenBank/DDBJ databases">
        <authorList>
            <person name="Alioto T."/>
            <person name="Alioto T."/>
            <person name="Gomez Garrido J."/>
        </authorList>
    </citation>
    <scope>NUCLEOTIDE SEQUENCE [LARGE SCALE GENOMIC DNA]</scope>
</reference>
<keyword evidence="8" id="KW-1185">Reference proteome</keyword>
<organism evidence="7 8">
    <name type="scientific">Cloeon dipterum</name>
    <dbReference type="NCBI Taxonomy" id="197152"/>
    <lineage>
        <taxon>Eukaryota</taxon>
        <taxon>Metazoa</taxon>
        <taxon>Ecdysozoa</taxon>
        <taxon>Arthropoda</taxon>
        <taxon>Hexapoda</taxon>
        <taxon>Insecta</taxon>
        <taxon>Pterygota</taxon>
        <taxon>Palaeoptera</taxon>
        <taxon>Ephemeroptera</taxon>
        <taxon>Pisciforma</taxon>
        <taxon>Baetidae</taxon>
        <taxon>Cloeon</taxon>
    </lineage>
</organism>
<comment type="caution">
    <text evidence="7">The sequence shown here is derived from an EMBL/GenBank/DDBJ whole genome shotgun (WGS) entry which is preliminary data.</text>
</comment>
<dbReference type="Pfam" id="PF05154">
    <property type="entry name" value="TM2"/>
    <property type="match status" value="1"/>
</dbReference>
<evidence type="ECO:0000256" key="5">
    <source>
        <dbReference type="SAM" id="Phobius"/>
    </source>
</evidence>
<evidence type="ECO:0000256" key="4">
    <source>
        <dbReference type="ARBA" id="ARBA00023136"/>
    </source>
</evidence>
<protein>
    <recommendedName>
        <fullName evidence="6">TM2 domain-containing protein</fullName>
    </recommendedName>
</protein>
<sequence>MQSENKSVFVAYFLWLVGGLFGLHHLYLRRDLQAFLTASTLGGYFGVGWLRDLVRIPEYVSDCNEDKDYLEKLTTRFKEHAKPPFSSIRFMSMVLVSYIWSCIFWMAIPEDEVGGINFRPLIYLTPIPCALGVWAVGNVGRERGAIWWPLGIAFATTPVLWFWDDGTWFTAMTFCSSFGFDTLAKQWRKTYPKKRSLRSRILVLSFCTLLYCGLFTSYLYFNGKITDSDGEEIKFQDAVHHFFTSPWWLDLKQSLVDTWTFAQHHGWAEVWKQIIDLSDPHGEINAHKVGYSS</sequence>
<evidence type="ECO:0000256" key="2">
    <source>
        <dbReference type="ARBA" id="ARBA00022692"/>
    </source>
</evidence>
<name>A0A8S1E3D1_9INSE</name>
<keyword evidence="4 5" id="KW-0472">Membrane</keyword>
<feature type="domain" description="TM2" evidence="6">
    <location>
        <begin position="5"/>
        <end position="54"/>
    </location>
</feature>
<accession>A0A8S1E3D1</accession>
<feature type="transmembrane region" description="Helical" evidence="5">
    <location>
        <begin position="199"/>
        <end position="221"/>
    </location>
</feature>
<keyword evidence="3 5" id="KW-1133">Transmembrane helix</keyword>
<evidence type="ECO:0000313" key="7">
    <source>
        <dbReference type="EMBL" id="CAB3384690.1"/>
    </source>
</evidence>
<evidence type="ECO:0000259" key="6">
    <source>
        <dbReference type="Pfam" id="PF05154"/>
    </source>
</evidence>
<dbReference type="GO" id="GO:0016020">
    <property type="term" value="C:membrane"/>
    <property type="evidence" value="ECO:0007669"/>
    <property type="project" value="UniProtKB-SubCell"/>
</dbReference>
<proteinExistence type="predicted"/>
<comment type="subcellular location">
    <subcellularLocation>
        <location evidence="1">Membrane</location>
        <topology evidence="1">Multi-pass membrane protein</topology>
    </subcellularLocation>
</comment>
<feature type="transmembrane region" description="Helical" evidence="5">
    <location>
        <begin position="32"/>
        <end position="50"/>
    </location>
</feature>
<evidence type="ECO:0000256" key="3">
    <source>
        <dbReference type="ARBA" id="ARBA00022989"/>
    </source>
</evidence>
<dbReference type="Proteomes" id="UP000494165">
    <property type="component" value="Unassembled WGS sequence"/>
</dbReference>
<dbReference type="PANTHER" id="PTHR44733:SF1">
    <property type="entry name" value="DNAJ HOMOLOG SUBFAMILY C MEMBER 22"/>
    <property type="match status" value="1"/>
</dbReference>
<evidence type="ECO:0000256" key="1">
    <source>
        <dbReference type="ARBA" id="ARBA00004141"/>
    </source>
</evidence>
<gene>
    <name evidence="7" type="ORF">CLODIP_2_CD08040</name>
</gene>